<protein>
    <submittedName>
        <fullName evidence="5">DNA-binding transcriptional ArsR family regulator</fullName>
    </submittedName>
</protein>
<dbReference type="Pfam" id="PF12840">
    <property type="entry name" value="HTH_20"/>
    <property type="match status" value="1"/>
</dbReference>
<dbReference type="InterPro" id="IPR036388">
    <property type="entry name" value="WH-like_DNA-bd_sf"/>
</dbReference>
<dbReference type="InterPro" id="IPR051011">
    <property type="entry name" value="Metal_resp_trans_reg"/>
</dbReference>
<evidence type="ECO:0000256" key="3">
    <source>
        <dbReference type="ARBA" id="ARBA00023163"/>
    </source>
</evidence>
<evidence type="ECO:0000259" key="4">
    <source>
        <dbReference type="PROSITE" id="PS50987"/>
    </source>
</evidence>
<dbReference type="PRINTS" id="PR00778">
    <property type="entry name" value="HTHARSR"/>
</dbReference>
<evidence type="ECO:0000313" key="5">
    <source>
        <dbReference type="EMBL" id="MDQ0545718.1"/>
    </source>
</evidence>
<keyword evidence="2 5" id="KW-0238">DNA-binding</keyword>
<proteinExistence type="predicted"/>
<comment type="caution">
    <text evidence="5">The sequence shown here is derived from an EMBL/GenBank/DDBJ whole genome shotgun (WGS) entry which is preliminary data.</text>
</comment>
<accession>A0AAJ1U059</accession>
<dbReference type="SMART" id="SM00418">
    <property type="entry name" value="HTH_ARSR"/>
    <property type="match status" value="1"/>
</dbReference>
<evidence type="ECO:0000256" key="1">
    <source>
        <dbReference type="ARBA" id="ARBA00023015"/>
    </source>
</evidence>
<dbReference type="AlphaFoldDB" id="A0AAJ1U059"/>
<dbReference type="RefSeq" id="WP_122159480.1">
    <property type="nucleotide sequence ID" value="NZ_CP033231.1"/>
</dbReference>
<dbReference type="InterPro" id="IPR011991">
    <property type="entry name" value="ArsR-like_HTH"/>
</dbReference>
<evidence type="ECO:0000256" key="2">
    <source>
        <dbReference type="ARBA" id="ARBA00023125"/>
    </source>
</evidence>
<dbReference type="InterPro" id="IPR036390">
    <property type="entry name" value="WH_DNA-bd_sf"/>
</dbReference>
<dbReference type="GO" id="GO:0003677">
    <property type="term" value="F:DNA binding"/>
    <property type="evidence" value="ECO:0007669"/>
    <property type="project" value="UniProtKB-KW"/>
</dbReference>
<keyword evidence="3" id="KW-0804">Transcription</keyword>
<reference evidence="5" key="1">
    <citation type="submission" date="2023-07" db="EMBL/GenBank/DDBJ databases">
        <title>Genomic Encyclopedia of Type Strains, Phase IV (KMG-IV): sequencing the most valuable type-strain genomes for metagenomic binning, comparative biology and taxonomic classification.</title>
        <authorList>
            <person name="Goeker M."/>
        </authorList>
    </citation>
    <scope>NUCLEOTIDE SEQUENCE</scope>
    <source>
        <strain evidence="5">DSM 19569</strain>
    </source>
</reference>
<dbReference type="InterPro" id="IPR001845">
    <property type="entry name" value="HTH_ArsR_DNA-bd_dom"/>
</dbReference>
<feature type="domain" description="HTH arsR-type" evidence="4">
    <location>
        <begin position="1"/>
        <end position="95"/>
    </location>
</feature>
<dbReference type="Gene3D" id="1.10.10.10">
    <property type="entry name" value="Winged helix-like DNA-binding domain superfamily/Winged helix DNA-binding domain"/>
    <property type="match status" value="1"/>
</dbReference>
<sequence>MDESQALAAFMALGQEHRLRALRALVKAGPDGMASGALAAAIGVSASTISFHLKELQQAGLIGSRRAGRSIIYSVAYPVLSGLVEFLMTDCCQGHPEVCAPALAALSACGPNTKDVDHA</sequence>
<dbReference type="PANTHER" id="PTHR43132">
    <property type="entry name" value="ARSENICAL RESISTANCE OPERON REPRESSOR ARSR-RELATED"/>
    <property type="match status" value="1"/>
</dbReference>
<evidence type="ECO:0000313" key="6">
    <source>
        <dbReference type="Proteomes" id="UP001223420"/>
    </source>
</evidence>
<dbReference type="Proteomes" id="UP001223420">
    <property type="component" value="Unassembled WGS sequence"/>
</dbReference>
<gene>
    <name evidence="5" type="ORF">QO001_004665</name>
</gene>
<keyword evidence="1" id="KW-0805">Transcription regulation</keyword>
<dbReference type="SUPFAM" id="SSF46785">
    <property type="entry name" value="Winged helix' DNA-binding domain"/>
    <property type="match status" value="1"/>
</dbReference>
<organism evidence="5 6">
    <name type="scientific">Methylobacterium brachiatum</name>
    <dbReference type="NCBI Taxonomy" id="269660"/>
    <lineage>
        <taxon>Bacteria</taxon>
        <taxon>Pseudomonadati</taxon>
        <taxon>Pseudomonadota</taxon>
        <taxon>Alphaproteobacteria</taxon>
        <taxon>Hyphomicrobiales</taxon>
        <taxon>Methylobacteriaceae</taxon>
        <taxon>Methylobacterium</taxon>
    </lineage>
</organism>
<name>A0AAJ1U059_9HYPH</name>
<dbReference type="GO" id="GO:0003700">
    <property type="term" value="F:DNA-binding transcription factor activity"/>
    <property type="evidence" value="ECO:0007669"/>
    <property type="project" value="InterPro"/>
</dbReference>
<dbReference type="PROSITE" id="PS50987">
    <property type="entry name" value="HTH_ARSR_2"/>
    <property type="match status" value="1"/>
</dbReference>
<dbReference type="NCBIfam" id="NF033788">
    <property type="entry name" value="HTH_metalloreg"/>
    <property type="match status" value="1"/>
</dbReference>
<dbReference type="PANTHER" id="PTHR43132:SF2">
    <property type="entry name" value="ARSENICAL RESISTANCE OPERON REPRESSOR ARSR-RELATED"/>
    <property type="match status" value="1"/>
</dbReference>
<dbReference type="EMBL" id="JAUSWL010000010">
    <property type="protein sequence ID" value="MDQ0545718.1"/>
    <property type="molecule type" value="Genomic_DNA"/>
</dbReference>
<dbReference type="CDD" id="cd00090">
    <property type="entry name" value="HTH_ARSR"/>
    <property type="match status" value="1"/>
</dbReference>